<dbReference type="AlphaFoldDB" id="A0A858ST94"/>
<gene>
    <name evidence="1" type="ORF">G3256_08290</name>
</gene>
<evidence type="ECO:0000313" key="2">
    <source>
        <dbReference type="Proteomes" id="UP000503308"/>
    </source>
</evidence>
<sequence>MSAPQKNSISDAALAGLLARLGSAELAQTLPRDRTAALEVLLREINETVLPRSLKLSADGIQLGALDVANRRLVAVGLGDDAPGDTDVTTLAGVLGLICETGAEVTLTNAGRAGTAGDPDTGASVPALRAALAGRHQMSGVAVMLESIATDTVACLHWNDLTATGGAEEAGAGCSGDPAWFPRLEAFVAGMRNGPAGGPDGGLLVPLADDLTLIACGDARAGVAAVMASAPALQAMQSWQSLMGARSD</sequence>
<protein>
    <submittedName>
        <fullName evidence="1">Uncharacterized protein</fullName>
    </submittedName>
</protein>
<evidence type="ECO:0000313" key="1">
    <source>
        <dbReference type="EMBL" id="QJF51158.1"/>
    </source>
</evidence>
<dbReference type="RefSeq" id="WP_169640373.1">
    <property type="nucleotide sequence ID" value="NZ_CP048788.1"/>
</dbReference>
<dbReference type="Proteomes" id="UP000503308">
    <property type="component" value="Chromosome"/>
</dbReference>
<name>A0A858ST94_9RHOB</name>
<keyword evidence="2" id="KW-1185">Reference proteome</keyword>
<accession>A0A858ST94</accession>
<reference evidence="1 2" key="1">
    <citation type="submission" date="2020-02" db="EMBL/GenBank/DDBJ databases">
        <title>Genome sequence of Roseobacter ponti.</title>
        <authorList>
            <person name="Hollensteiner J."/>
            <person name="Schneider D."/>
            <person name="Poehlein A."/>
            <person name="Daniel R."/>
        </authorList>
    </citation>
    <scope>NUCLEOTIDE SEQUENCE [LARGE SCALE GENOMIC DNA]</scope>
    <source>
        <strain evidence="1 2">DSM 106830</strain>
    </source>
</reference>
<organism evidence="1 2">
    <name type="scientific">Roseobacter ponti</name>
    <dbReference type="NCBI Taxonomy" id="1891787"/>
    <lineage>
        <taxon>Bacteria</taxon>
        <taxon>Pseudomonadati</taxon>
        <taxon>Pseudomonadota</taxon>
        <taxon>Alphaproteobacteria</taxon>
        <taxon>Rhodobacterales</taxon>
        <taxon>Roseobacteraceae</taxon>
        <taxon>Roseobacter</taxon>
    </lineage>
</organism>
<dbReference type="KEGG" id="rpon:G3256_08290"/>
<proteinExistence type="predicted"/>
<dbReference type="EMBL" id="CP048788">
    <property type="protein sequence ID" value="QJF51158.1"/>
    <property type="molecule type" value="Genomic_DNA"/>
</dbReference>